<feature type="region of interest" description="Disordered" evidence="1">
    <location>
        <begin position="325"/>
        <end position="356"/>
    </location>
</feature>
<accession>A0A371DWC7</accession>
<keyword evidence="2" id="KW-0812">Transmembrane</keyword>
<dbReference type="OrthoDB" id="2448307at2759"/>
<evidence type="ECO:0000256" key="2">
    <source>
        <dbReference type="SAM" id="Phobius"/>
    </source>
</evidence>
<reference evidence="3 4" key="1">
    <citation type="journal article" date="2018" name="Biotechnol. Biofuels">
        <title>Integrative visual omics of the white-rot fungus Polyporus brumalis exposes the biotechnological potential of its oxidative enzymes for delignifying raw plant biomass.</title>
        <authorList>
            <person name="Miyauchi S."/>
            <person name="Rancon A."/>
            <person name="Drula E."/>
            <person name="Hage H."/>
            <person name="Chaduli D."/>
            <person name="Favel A."/>
            <person name="Grisel S."/>
            <person name="Henrissat B."/>
            <person name="Herpoel-Gimbert I."/>
            <person name="Ruiz-Duenas F.J."/>
            <person name="Chevret D."/>
            <person name="Hainaut M."/>
            <person name="Lin J."/>
            <person name="Wang M."/>
            <person name="Pangilinan J."/>
            <person name="Lipzen A."/>
            <person name="Lesage-Meessen L."/>
            <person name="Navarro D."/>
            <person name="Riley R."/>
            <person name="Grigoriev I.V."/>
            <person name="Zhou S."/>
            <person name="Raouche S."/>
            <person name="Rosso M.N."/>
        </authorList>
    </citation>
    <scope>NUCLEOTIDE SEQUENCE [LARGE SCALE GENOMIC DNA]</scope>
    <source>
        <strain evidence="3 4">BRFM 1820</strain>
    </source>
</reference>
<feature type="transmembrane region" description="Helical" evidence="2">
    <location>
        <begin position="78"/>
        <end position="99"/>
    </location>
</feature>
<sequence length="356" mass="39769">MALLDAMSTKAQRAFFGTGACGAIVVIVMVAITFSKVEDNFDLTDARYKTIPCYLALFVLAELFEIFMAYDALRLRNVIQLVGILLFHVALLVMAALQVHETRGALVSNPGKNWTQDYLHGDGSGTVWSRVFPFLVVSPVVIGLTWLVMIWFVRQLYYEFGWAIFHIVGANPAAKTMYQYYQVMICLLKFDFFAFIGVTMQLLIVVLATSTAEFGLTIAAIPIVLVLLIGAGLAVQREIKWLMTVSLILMLAAESYCEFFALYKLVRFFEPSSRYLYDTVRSTITTFTIIAFLLLFATFAIGLRCFADFDKGLLKSKLHEPSFQRRYSSSTHGTAGAKKEEGYGAGTPLGQRVSIE</sequence>
<organism evidence="3 4">
    <name type="scientific">Lentinus brumalis</name>
    <dbReference type="NCBI Taxonomy" id="2498619"/>
    <lineage>
        <taxon>Eukaryota</taxon>
        <taxon>Fungi</taxon>
        <taxon>Dikarya</taxon>
        <taxon>Basidiomycota</taxon>
        <taxon>Agaricomycotina</taxon>
        <taxon>Agaricomycetes</taxon>
        <taxon>Polyporales</taxon>
        <taxon>Polyporaceae</taxon>
        <taxon>Lentinus</taxon>
    </lineage>
</organism>
<feature type="transmembrane region" description="Helical" evidence="2">
    <location>
        <begin position="14"/>
        <end position="34"/>
    </location>
</feature>
<protein>
    <submittedName>
        <fullName evidence="3">Uncharacterized protein</fullName>
    </submittedName>
</protein>
<dbReference type="Proteomes" id="UP000256964">
    <property type="component" value="Unassembled WGS sequence"/>
</dbReference>
<feature type="transmembrane region" description="Helical" evidence="2">
    <location>
        <begin position="241"/>
        <end position="263"/>
    </location>
</feature>
<dbReference type="AlphaFoldDB" id="A0A371DWC7"/>
<dbReference type="GO" id="GO:0005794">
    <property type="term" value="C:Golgi apparatus"/>
    <property type="evidence" value="ECO:0007669"/>
    <property type="project" value="TreeGrafter"/>
</dbReference>
<keyword evidence="2" id="KW-0472">Membrane</keyword>
<evidence type="ECO:0000313" key="3">
    <source>
        <dbReference type="EMBL" id="RDX56843.1"/>
    </source>
</evidence>
<evidence type="ECO:0000256" key="1">
    <source>
        <dbReference type="SAM" id="MobiDB-lite"/>
    </source>
</evidence>
<dbReference type="EMBL" id="KZ857380">
    <property type="protein sequence ID" value="RDX56843.1"/>
    <property type="molecule type" value="Genomic_DNA"/>
</dbReference>
<gene>
    <name evidence="3" type="ORF">OH76DRAFT_1337053</name>
</gene>
<proteinExistence type="predicted"/>
<dbReference type="PANTHER" id="PTHR34391">
    <property type="entry name" value="UPF0658 GOLGI APPARATUS MEMBRANE PROTEIN C1952.10C-RELATED"/>
    <property type="match status" value="1"/>
</dbReference>
<keyword evidence="2" id="KW-1133">Transmembrane helix</keyword>
<dbReference type="InterPro" id="IPR040410">
    <property type="entry name" value="UPF0658_Golgi"/>
</dbReference>
<evidence type="ECO:0000313" key="4">
    <source>
        <dbReference type="Proteomes" id="UP000256964"/>
    </source>
</evidence>
<feature type="transmembrane region" description="Helical" evidence="2">
    <location>
        <begin position="185"/>
        <end position="208"/>
    </location>
</feature>
<feature type="transmembrane region" description="Helical" evidence="2">
    <location>
        <begin position="131"/>
        <end position="153"/>
    </location>
</feature>
<feature type="transmembrane region" description="Helical" evidence="2">
    <location>
        <begin position="54"/>
        <end position="73"/>
    </location>
</feature>
<feature type="transmembrane region" description="Helical" evidence="2">
    <location>
        <begin position="283"/>
        <end position="307"/>
    </location>
</feature>
<dbReference type="PANTHER" id="PTHR34391:SF1">
    <property type="entry name" value="UPF0658 GOLGI APPARATUS MEMBRANE PROTEIN C1952.10C-RELATED"/>
    <property type="match status" value="1"/>
</dbReference>
<name>A0A371DWC7_9APHY</name>
<feature type="transmembrane region" description="Helical" evidence="2">
    <location>
        <begin position="214"/>
        <end position="234"/>
    </location>
</feature>
<keyword evidence="4" id="KW-1185">Reference proteome</keyword>